<comment type="caution">
    <text evidence="3">The sequence shown here is derived from an EMBL/GenBank/DDBJ whole genome shotgun (WGS) entry which is preliminary data.</text>
</comment>
<feature type="chain" id="PRO_5030557555" evidence="2">
    <location>
        <begin position="27"/>
        <end position="185"/>
    </location>
</feature>
<dbReference type="AlphaFoldDB" id="A0A7W5G5Q5"/>
<gene>
    <name evidence="3" type="ORF">FHR96_001526</name>
</gene>
<evidence type="ECO:0000313" key="4">
    <source>
        <dbReference type="Proteomes" id="UP000525987"/>
    </source>
</evidence>
<feature type="region of interest" description="Disordered" evidence="1">
    <location>
        <begin position="124"/>
        <end position="144"/>
    </location>
</feature>
<protein>
    <submittedName>
        <fullName evidence="3">Ni/Co efflux regulator RcnB</fullName>
    </submittedName>
</protein>
<proteinExistence type="predicted"/>
<feature type="compositionally biased region" description="Basic and acidic residues" evidence="1">
    <location>
        <begin position="46"/>
        <end position="93"/>
    </location>
</feature>
<feature type="signal peptide" evidence="2">
    <location>
        <begin position="1"/>
        <end position="26"/>
    </location>
</feature>
<dbReference type="Proteomes" id="UP000525987">
    <property type="component" value="Unassembled WGS sequence"/>
</dbReference>
<organism evidence="3 4">
    <name type="scientific">Halomonas organivorans</name>
    <dbReference type="NCBI Taxonomy" id="257772"/>
    <lineage>
        <taxon>Bacteria</taxon>
        <taxon>Pseudomonadati</taxon>
        <taxon>Pseudomonadota</taxon>
        <taxon>Gammaproteobacteria</taxon>
        <taxon>Oceanospirillales</taxon>
        <taxon>Halomonadaceae</taxon>
        <taxon>Halomonas</taxon>
    </lineage>
</organism>
<dbReference type="Gene3D" id="3.10.450.160">
    <property type="entry name" value="inner membrane protein cigr"/>
    <property type="match status" value="1"/>
</dbReference>
<sequence length="185" mass="20859">MGSFHYRRLASAGALILGLVALPALANPGNGGPPEHAKGGQGGHGQSERLRQDANGHDARERTERRDERHEARHQERRYDDQGRDGAGSRHHDDLDLEEALIRDIFHRHRDDYAHEEHDAIPPGIRQNLARGKPMPPGIGKRLDDGIRRDLPHYDGYEWRRVGADAVLVEITNDIIHSVIHDVLY</sequence>
<evidence type="ECO:0000256" key="1">
    <source>
        <dbReference type="SAM" id="MobiDB-lite"/>
    </source>
</evidence>
<accession>A0A7W5G5Q5</accession>
<dbReference type="NCBIfam" id="NF040487">
    <property type="entry name" value="T3SS_CigR_fam"/>
    <property type="match status" value="1"/>
</dbReference>
<reference evidence="3 4" key="1">
    <citation type="submission" date="2020-08" db="EMBL/GenBank/DDBJ databases">
        <title>Genomic Encyclopedia of Type Strains, Phase III (KMG-III): the genomes of soil and plant-associated and newly described type strains.</title>
        <authorList>
            <person name="Whitman W."/>
        </authorList>
    </citation>
    <scope>NUCLEOTIDE SEQUENCE [LARGE SCALE GENOMIC DNA]</scope>
    <source>
        <strain evidence="3 4">CECT 5995</strain>
    </source>
</reference>
<dbReference type="RefSeq" id="WP_183387057.1">
    <property type="nucleotide sequence ID" value="NZ_JACHXM010000005.1"/>
</dbReference>
<dbReference type="EMBL" id="JACHXM010000005">
    <property type="protein sequence ID" value="MBB3140661.1"/>
    <property type="molecule type" value="Genomic_DNA"/>
</dbReference>
<evidence type="ECO:0000313" key="3">
    <source>
        <dbReference type="EMBL" id="MBB3140661.1"/>
    </source>
</evidence>
<keyword evidence="4" id="KW-1185">Reference proteome</keyword>
<evidence type="ECO:0000256" key="2">
    <source>
        <dbReference type="SAM" id="SignalP"/>
    </source>
</evidence>
<keyword evidence="2" id="KW-0732">Signal</keyword>
<feature type="region of interest" description="Disordered" evidence="1">
    <location>
        <begin position="28"/>
        <end position="93"/>
    </location>
</feature>
<name>A0A7W5G5Q5_9GAMM</name>